<organism evidence="2 3">
    <name type="scientific">Clostridium aminobutyricum</name>
    <dbReference type="NCBI Taxonomy" id="33953"/>
    <lineage>
        <taxon>Bacteria</taxon>
        <taxon>Bacillati</taxon>
        <taxon>Bacillota</taxon>
        <taxon>Clostridia</taxon>
        <taxon>Eubacteriales</taxon>
        <taxon>Clostridiaceae</taxon>
        <taxon>Clostridium</taxon>
    </lineage>
</organism>
<dbReference type="Gene3D" id="3.40.50.150">
    <property type="entry name" value="Vaccinia Virus protein VP39"/>
    <property type="match status" value="1"/>
</dbReference>
<dbReference type="AlphaFoldDB" id="A0A939IIB9"/>
<dbReference type="CDD" id="cd02440">
    <property type="entry name" value="AdoMet_MTases"/>
    <property type="match status" value="1"/>
</dbReference>
<dbReference type="InterPro" id="IPR029063">
    <property type="entry name" value="SAM-dependent_MTases_sf"/>
</dbReference>
<accession>A0A939IIB9</accession>
<protein>
    <submittedName>
        <fullName evidence="2">SAM-dependent methyltransferase</fullName>
    </submittedName>
</protein>
<dbReference type="RefSeq" id="WP_206581682.1">
    <property type="nucleotide sequence ID" value="NZ_JAFJZZ010000001.1"/>
</dbReference>
<dbReference type="GO" id="GO:0008168">
    <property type="term" value="F:methyltransferase activity"/>
    <property type="evidence" value="ECO:0007669"/>
    <property type="project" value="UniProtKB-KW"/>
</dbReference>
<keyword evidence="3" id="KW-1185">Reference proteome</keyword>
<dbReference type="EMBL" id="JAFJZZ010000001">
    <property type="protein sequence ID" value="MBN7772916.1"/>
    <property type="molecule type" value="Genomic_DNA"/>
</dbReference>
<keyword evidence="2" id="KW-0808">Transferase</keyword>
<dbReference type="GO" id="GO:0005737">
    <property type="term" value="C:cytoplasm"/>
    <property type="evidence" value="ECO:0007669"/>
    <property type="project" value="TreeGrafter"/>
</dbReference>
<dbReference type="PANTHER" id="PTHR13369">
    <property type="match status" value="1"/>
</dbReference>
<name>A0A939IIB9_CLOAM</name>
<dbReference type="Proteomes" id="UP000664545">
    <property type="component" value="Unassembled WGS sequence"/>
</dbReference>
<dbReference type="GO" id="GO:0032259">
    <property type="term" value="P:methylation"/>
    <property type="evidence" value="ECO:0007669"/>
    <property type="project" value="UniProtKB-KW"/>
</dbReference>
<keyword evidence="2" id="KW-0489">Methyltransferase</keyword>
<dbReference type="InterPro" id="IPR025714">
    <property type="entry name" value="Methyltranfer_dom"/>
</dbReference>
<gene>
    <name evidence="2" type="ORF">JYB65_06020</name>
</gene>
<evidence type="ECO:0000259" key="1">
    <source>
        <dbReference type="Pfam" id="PF13679"/>
    </source>
</evidence>
<sequence>MNKLTELLDEIFDDDRAELLNKMIFGNLRKKSTLYKKVTIRPILLQGKPLFQAEYHYEKKVIQKNLDWFEANELAQQLIQEDFKQINIQTAHEDIQVLAAKPETPKITRKPVTGRDPVKLEHNQEKKYIIPDKKPCDFLIKLGVMSDDGTVFQKHYAKFRQINRFLEIVDDVMEYLPKEQAKPFKIIDFGCGKSYLTFALYYYLKLLKGHAIEIIGLDLKEDVIAFCNKTAQDLGYDGLTFLLGDIADYTSDHADMVVTLHACDTATDYALINAVKWKSKVILSVPCCQHELFSQIKNELHQPMYKHGILKDRFTELLTDGLRALKLEACGYEVSLIEFTSLEHTAKNIMLRAVLDSSPKASAVQRAEAEYQALKEYYQVNPTIDLLNK</sequence>
<evidence type="ECO:0000313" key="3">
    <source>
        <dbReference type="Proteomes" id="UP000664545"/>
    </source>
</evidence>
<dbReference type="SUPFAM" id="SSF53335">
    <property type="entry name" value="S-adenosyl-L-methionine-dependent methyltransferases"/>
    <property type="match status" value="1"/>
</dbReference>
<dbReference type="PANTHER" id="PTHR13369:SF3">
    <property type="entry name" value="METHYLTRANSFERASE DOMAIN-CONTAINING PROTEIN"/>
    <property type="match status" value="1"/>
</dbReference>
<evidence type="ECO:0000313" key="2">
    <source>
        <dbReference type="EMBL" id="MBN7772916.1"/>
    </source>
</evidence>
<reference evidence="2" key="1">
    <citation type="submission" date="2021-02" db="EMBL/GenBank/DDBJ databases">
        <title>Abyssanaerobacter marinus gen.nov., sp., nov, anaerobic bacterium isolated from the Onnuri vent field of Indian Ocean and suggestion of Mogibacteriaceae fam. nov., and proposal of reclassification of ambiguous this family's genus member.</title>
        <authorList>
            <person name="Kim Y.J."/>
            <person name="Yang J.-A."/>
        </authorList>
    </citation>
    <scope>NUCLEOTIDE SEQUENCE</scope>
    <source>
        <strain evidence="2">DSM 2634</strain>
    </source>
</reference>
<comment type="caution">
    <text evidence="2">The sequence shown here is derived from an EMBL/GenBank/DDBJ whole genome shotgun (WGS) entry which is preliminary data.</text>
</comment>
<proteinExistence type="predicted"/>
<dbReference type="Pfam" id="PF13679">
    <property type="entry name" value="Methyltransf_32"/>
    <property type="match status" value="1"/>
</dbReference>
<feature type="domain" description="Methyltransferase" evidence="1">
    <location>
        <begin position="158"/>
        <end position="293"/>
    </location>
</feature>